<keyword evidence="3" id="KW-1185">Reference proteome</keyword>
<dbReference type="EMBL" id="JALKCG010000005">
    <property type="protein sequence ID" value="MCK0209136.1"/>
    <property type="molecule type" value="Genomic_DNA"/>
</dbReference>
<keyword evidence="1" id="KW-0812">Transmembrane</keyword>
<name>A0ABT0DPD7_9HYPH</name>
<feature type="transmembrane region" description="Helical" evidence="1">
    <location>
        <begin position="136"/>
        <end position="157"/>
    </location>
</feature>
<feature type="transmembrane region" description="Helical" evidence="1">
    <location>
        <begin position="24"/>
        <end position="48"/>
    </location>
</feature>
<comment type="caution">
    <text evidence="2">The sequence shown here is derived from an EMBL/GenBank/DDBJ whole genome shotgun (WGS) entry which is preliminary data.</text>
</comment>
<proteinExistence type="predicted"/>
<evidence type="ECO:0000313" key="2">
    <source>
        <dbReference type="EMBL" id="MCK0209136.1"/>
    </source>
</evidence>
<evidence type="ECO:0000256" key="1">
    <source>
        <dbReference type="SAM" id="Phobius"/>
    </source>
</evidence>
<sequence>MDEPSSLLATLGGWPGARALRDSWVAYLFVNAAHLLGIALLLGSILVLDARLLGCLRAVPLAMLGPLNARVAAAGATLAILTGLWLFTVRPAEYAANPAFQIKLVLIVAALANVALQHANPAYRHAIGGGRISAGVRISAAASGFLWLATLIAGRWIGFA</sequence>
<keyword evidence="1" id="KW-0472">Membrane</keyword>
<dbReference type="Proteomes" id="UP001202867">
    <property type="component" value="Unassembled WGS sequence"/>
</dbReference>
<feature type="transmembrane region" description="Helical" evidence="1">
    <location>
        <begin position="99"/>
        <end position="116"/>
    </location>
</feature>
<gene>
    <name evidence="2" type="ORF">MWN33_13955</name>
</gene>
<evidence type="ECO:0000313" key="3">
    <source>
        <dbReference type="Proteomes" id="UP001202867"/>
    </source>
</evidence>
<feature type="transmembrane region" description="Helical" evidence="1">
    <location>
        <begin position="69"/>
        <end position="87"/>
    </location>
</feature>
<keyword evidence="1" id="KW-1133">Transmembrane helix</keyword>
<accession>A0ABT0DPD7</accession>
<dbReference type="RefSeq" id="WP_247201642.1">
    <property type="nucleotide sequence ID" value="NZ_JALKCG010000005.1"/>
</dbReference>
<organism evidence="2 3">
    <name type="scientific">Ancylobacter koreensis</name>
    <dbReference type="NCBI Taxonomy" id="266121"/>
    <lineage>
        <taxon>Bacteria</taxon>
        <taxon>Pseudomonadati</taxon>
        <taxon>Pseudomonadota</taxon>
        <taxon>Alphaproteobacteria</taxon>
        <taxon>Hyphomicrobiales</taxon>
        <taxon>Xanthobacteraceae</taxon>
        <taxon>Ancylobacter</taxon>
    </lineage>
</organism>
<reference evidence="3" key="1">
    <citation type="submission" date="2023-07" db="EMBL/GenBank/DDBJ databases">
        <title>Ancylobacter moscoviensis sp. nov., facultatively methylotrophic bacteria from activated sludge and the reclassification of Starkeya novella (Starkey 1934) Kelly et al. 2000 as Ancylobacter novellus comb. nov., Starkeya koreensis Im et al. 2006 as Ancylobacter koreensis comb.nov., Angulomicrobium tetraedrale Vasil'eva et al. 1986 as Ancylobacter tetraedralis comb. nov., Angulomicrobium amanitiforme Fritz et al. 2004 as Ancylobacter amanitiformis comb. nov. and Methylorhabdus multivorans Doronina et al. 1996 as Ancylobacter multivorans comb. nov. and emended description of the genus Ancylobacter.</title>
        <authorList>
            <person name="Doronina N."/>
            <person name="Chemodurova A."/>
            <person name="Grouzdev D."/>
            <person name="Koziaeva V."/>
            <person name="Shi W."/>
            <person name="Wu L."/>
            <person name="Kaparullina E."/>
        </authorList>
    </citation>
    <scope>NUCLEOTIDE SEQUENCE [LARGE SCALE GENOMIC DNA]</scope>
    <source>
        <strain evidence="3">Jip08</strain>
    </source>
</reference>
<protein>
    <submittedName>
        <fullName evidence="2">DUF2214 domain-containing protein</fullName>
    </submittedName>
</protein>